<dbReference type="InterPro" id="IPR042119">
    <property type="entry name" value="QueA_dom2"/>
</dbReference>
<keyword evidence="5" id="KW-0413">Isomerase</keyword>
<dbReference type="HAMAP" id="MF_00113">
    <property type="entry name" value="QueA"/>
    <property type="match status" value="1"/>
</dbReference>
<organism evidence="5">
    <name type="scientific">hydrothermal vent metagenome</name>
    <dbReference type="NCBI Taxonomy" id="652676"/>
    <lineage>
        <taxon>unclassified sequences</taxon>
        <taxon>metagenomes</taxon>
        <taxon>ecological metagenomes</taxon>
    </lineage>
</organism>
<proteinExistence type="inferred from homology"/>
<dbReference type="Pfam" id="PF02547">
    <property type="entry name" value="Queuosine_synth"/>
    <property type="match status" value="1"/>
</dbReference>
<dbReference type="EMBL" id="CZQD01000046">
    <property type="protein sequence ID" value="CUS57605.1"/>
    <property type="molecule type" value="Genomic_DNA"/>
</dbReference>
<dbReference type="AlphaFoldDB" id="A0A160U0G2"/>
<evidence type="ECO:0000313" key="5">
    <source>
        <dbReference type="EMBL" id="CUS57605.1"/>
    </source>
</evidence>
<dbReference type="Gene3D" id="2.40.10.240">
    <property type="entry name" value="QueA-like"/>
    <property type="match status" value="1"/>
</dbReference>
<keyword evidence="3" id="KW-0949">S-adenosyl-L-methionine</keyword>
<dbReference type="EC" id="5.-.-.-" evidence="5"/>
<dbReference type="SUPFAM" id="SSF111337">
    <property type="entry name" value="QueA-like"/>
    <property type="match status" value="1"/>
</dbReference>
<dbReference type="NCBIfam" id="TIGR00113">
    <property type="entry name" value="queA"/>
    <property type="match status" value="1"/>
</dbReference>
<dbReference type="NCBIfam" id="NF001140">
    <property type="entry name" value="PRK00147.1"/>
    <property type="match status" value="1"/>
</dbReference>
<protein>
    <submittedName>
        <fullName evidence="5">S-adenosylmethionine:tRNA ribosyltransferase-isomerase</fullName>
        <ecNumber evidence="5">5.-.-.-</ecNumber>
    </submittedName>
</protein>
<dbReference type="InterPro" id="IPR003699">
    <property type="entry name" value="QueA"/>
</dbReference>
<dbReference type="InterPro" id="IPR036100">
    <property type="entry name" value="QueA_sf"/>
</dbReference>
<dbReference type="GO" id="GO:0008616">
    <property type="term" value="P:tRNA queuosine(34) biosynthetic process"/>
    <property type="evidence" value="ECO:0007669"/>
    <property type="project" value="UniProtKB-KW"/>
</dbReference>
<evidence type="ECO:0000256" key="2">
    <source>
        <dbReference type="ARBA" id="ARBA00022679"/>
    </source>
</evidence>
<keyword evidence="2 5" id="KW-0808">Transferase</keyword>
<sequence>MDLSEFEFDLPEHLIALRPADPQDSARLLVVHGDGRLEDATIRDLPRYLSAGDVMVFNDTRVLPAALTGVRPARDESGQDVACDVNLTERMDARRWRALARPGRRLKECDTIVFAEGFSAEITGRHEGGEIELCFSLAGDELTDALDAHGAMPLPPYIARRRPADALDRETYQTRFAGEDAASVAAPTAGLHFTPRLLADIDAAGIVRETVRLHVGLGTFKPLEAAQLEANRLHEEWRRLTPEVAAKLNTARAGGHRVVPVGTTAMRTLESCVDTDGILHAATGPTDIFLKPGDAVRATDALVTNFHLSGSSLFMLVCALMGTEIMQAAYARAIASEYRFYSYGDACLLLPT</sequence>
<dbReference type="GO" id="GO:0051075">
    <property type="term" value="F:S-adenosylmethionine:tRNA ribosyltransferase-isomerase activity"/>
    <property type="evidence" value="ECO:0007669"/>
    <property type="project" value="TreeGrafter"/>
</dbReference>
<dbReference type="PANTHER" id="PTHR30307">
    <property type="entry name" value="S-ADENOSYLMETHIONINE:TRNA RIBOSYLTRANSFERASE-ISOMERASE"/>
    <property type="match status" value="1"/>
</dbReference>
<evidence type="ECO:0000256" key="4">
    <source>
        <dbReference type="ARBA" id="ARBA00022785"/>
    </source>
</evidence>
<dbReference type="InterPro" id="IPR042118">
    <property type="entry name" value="QueA_dom1"/>
</dbReference>
<name>A0A160U0G2_9ZZZZ</name>
<accession>A0A160U0G2</accession>
<keyword evidence="4" id="KW-0671">Queuosine biosynthesis</keyword>
<keyword evidence="1" id="KW-0963">Cytoplasm</keyword>
<reference evidence="5" key="1">
    <citation type="submission" date="2015-10" db="EMBL/GenBank/DDBJ databases">
        <authorList>
            <person name="Gilbert D.G."/>
        </authorList>
    </citation>
    <scope>NUCLEOTIDE SEQUENCE</scope>
</reference>
<evidence type="ECO:0000256" key="3">
    <source>
        <dbReference type="ARBA" id="ARBA00022691"/>
    </source>
</evidence>
<evidence type="ECO:0000256" key="1">
    <source>
        <dbReference type="ARBA" id="ARBA00022490"/>
    </source>
</evidence>
<gene>
    <name evidence="5" type="ORF">MGWOODY_Hyp2301</name>
</gene>
<dbReference type="Gene3D" id="3.40.1780.10">
    <property type="entry name" value="QueA-like"/>
    <property type="match status" value="1"/>
</dbReference>
<dbReference type="PANTHER" id="PTHR30307:SF0">
    <property type="entry name" value="S-ADENOSYLMETHIONINE:TRNA RIBOSYLTRANSFERASE-ISOMERASE"/>
    <property type="match status" value="1"/>
</dbReference>